<keyword evidence="3" id="KW-1185">Reference proteome</keyword>
<dbReference type="RefSeq" id="WP_214537396.1">
    <property type="nucleotide sequence ID" value="NZ_JAHFVK010000002.1"/>
</dbReference>
<feature type="transmembrane region" description="Helical" evidence="1">
    <location>
        <begin position="58"/>
        <end position="76"/>
    </location>
</feature>
<evidence type="ECO:0000313" key="2">
    <source>
        <dbReference type="EMBL" id="MBT2135717.1"/>
    </source>
</evidence>
<organism evidence="2 3">
    <name type="scientific">Croceibacterium selenioxidans</name>
    <dbReference type="NCBI Taxonomy" id="2838833"/>
    <lineage>
        <taxon>Bacteria</taxon>
        <taxon>Pseudomonadati</taxon>
        <taxon>Pseudomonadota</taxon>
        <taxon>Alphaproteobacteria</taxon>
        <taxon>Sphingomonadales</taxon>
        <taxon>Erythrobacteraceae</taxon>
        <taxon>Croceibacterium</taxon>
    </lineage>
</organism>
<feature type="transmembrane region" description="Helical" evidence="1">
    <location>
        <begin position="88"/>
        <end position="108"/>
    </location>
</feature>
<comment type="caution">
    <text evidence="2">The sequence shown here is derived from an EMBL/GenBank/DDBJ whole genome shotgun (WGS) entry which is preliminary data.</text>
</comment>
<sequence length="179" mass="20133">MTEQDINRTVTVKFEALENSLKERIDQTIAEGLKSQIKQKEYLEERQKLDLARFASSSQWLIASLLAVNTAGAVFGGGQEDLTHGETICVMIPFLLGVVLALFSGFFYRRATIWHVREAALVVGGKAQKRPRLFRGQDSDSRSEIKSAAETWDKLTETLGWLSFASFLAGVWFAYRILI</sequence>
<accession>A0ABS5W9C5</accession>
<dbReference type="Proteomes" id="UP000811255">
    <property type="component" value="Unassembled WGS sequence"/>
</dbReference>
<evidence type="ECO:0000313" key="3">
    <source>
        <dbReference type="Proteomes" id="UP000811255"/>
    </source>
</evidence>
<feature type="transmembrane region" description="Helical" evidence="1">
    <location>
        <begin position="159"/>
        <end position="178"/>
    </location>
</feature>
<protein>
    <submittedName>
        <fullName evidence="2">Uncharacterized protein</fullName>
    </submittedName>
</protein>
<dbReference type="EMBL" id="JAHFVK010000002">
    <property type="protein sequence ID" value="MBT2135717.1"/>
    <property type="molecule type" value="Genomic_DNA"/>
</dbReference>
<keyword evidence="1" id="KW-1133">Transmembrane helix</keyword>
<keyword evidence="1" id="KW-0812">Transmembrane</keyword>
<gene>
    <name evidence="2" type="ORF">KK137_15360</name>
</gene>
<name>A0ABS5W9C5_9SPHN</name>
<keyword evidence="1" id="KW-0472">Membrane</keyword>
<evidence type="ECO:0000256" key="1">
    <source>
        <dbReference type="SAM" id="Phobius"/>
    </source>
</evidence>
<proteinExistence type="predicted"/>
<reference evidence="2 3" key="1">
    <citation type="submission" date="2021-05" db="EMBL/GenBank/DDBJ databases">
        <title>Croceibacterium sp. LX-88 genome sequence.</title>
        <authorList>
            <person name="Luo X."/>
        </authorList>
    </citation>
    <scope>NUCLEOTIDE SEQUENCE [LARGE SCALE GENOMIC DNA]</scope>
    <source>
        <strain evidence="2 3">LX-88</strain>
    </source>
</reference>